<feature type="region of interest" description="Disordered" evidence="1">
    <location>
        <begin position="271"/>
        <end position="291"/>
    </location>
</feature>
<protein>
    <submittedName>
        <fullName evidence="2">Uncharacterized protein</fullName>
    </submittedName>
</protein>
<evidence type="ECO:0000313" key="2">
    <source>
        <dbReference type="EMBL" id="CAE0631466.1"/>
    </source>
</evidence>
<accession>A0A7S3XSZ5</accession>
<dbReference type="EMBL" id="HBIU01021681">
    <property type="protein sequence ID" value="CAE0631466.1"/>
    <property type="molecule type" value="Transcribed_RNA"/>
</dbReference>
<sequence length="291" mass="32962">MLSFVCGGNLQYAEMEMARLAQGKSPFSSDLVHKTLSKIRKLEKNEMSVYVECFMEDHRVVLSTTPSLSLSGSQIDALFQVITESVLNKREMFAEFLEAVLIIKDKPKGHEMRRMGWLYDVNRNKLNVDDKLVRRENRQVLHPTTLKLFKLSDRLVRLYPGLEKGTEDETFNQAASGLGMGAMKVYFFFAGYQDGPSTVRQLEARKQSKTQERRQVGGVGVSCQPQSPLFTLEEVDSLSVRQLKEFLVSRGINLQAFLEKAEMAERAKAELAVPIEPAQPPKSRAPPNHHQ</sequence>
<organism evidence="2">
    <name type="scientific">Heterosigma akashiwo</name>
    <name type="common">Chromophytic alga</name>
    <name type="synonym">Heterosigma carterae</name>
    <dbReference type="NCBI Taxonomy" id="2829"/>
    <lineage>
        <taxon>Eukaryota</taxon>
        <taxon>Sar</taxon>
        <taxon>Stramenopiles</taxon>
        <taxon>Ochrophyta</taxon>
        <taxon>Raphidophyceae</taxon>
        <taxon>Chattonellales</taxon>
        <taxon>Chattonellaceae</taxon>
        <taxon>Heterosigma</taxon>
    </lineage>
</organism>
<dbReference type="AlphaFoldDB" id="A0A7S3XSZ5"/>
<name>A0A7S3XSZ5_HETAK</name>
<proteinExistence type="predicted"/>
<gene>
    <name evidence="2" type="ORF">HAKA00212_LOCUS10169</name>
</gene>
<evidence type="ECO:0000256" key="1">
    <source>
        <dbReference type="SAM" id="MobiDB-lite"/>
    </source>
</evidence>
<reference evidence="2" key="1">
    <citation type="submission" date="2021-01" db="EMBL/GenBank/DDBJ databases">
        <authorList>
            <person name="Corre E."/>
            <person name="Pelletier E."/>
            <person name="Niang G."/>
            <person name="Scheremetjew M."/>
            <person name="Finn R."/>
            <person name="Kale V."/>
            <person name="Holt S."/>
            <person name="Cochrane G."/>
            <person name="Meng A."/>
            <person name="Brown T."/>
            <person name="Cohen L."/>
        </authorList>
    </citation>
    <scope>NUCLEOTIDE SEQUENCE</scope>
    <source>
        <strain evidence="2">CCMP3107</strain>
    </source>
</reference>